<dbReference type="InterPro" id="IPR050336">
    <property type="entry name" value="Chromosome_partition/occlusion"/>
</dbReference>
<evidence type="ECO:0000313" key="4">
    <source>
        <dbReference type="EMBL" id="TGM11006.1"/>
    </source>
</evidence>
<dbReference type="Gene3D" id="1.10.10.2830">
    <property type="match status" value="1"/>
</dbReference>
<dbReference type="SUPFAM" id="SSF110849">
    <property type="entry name" value="ParB/Sulfiredoxin"/>
    <property type="match status" value="1"/>
</dbReference>
<comment type="similarity">
    <text evidence="1">Belongs to the ParB family.</text>
</comment>
<dbReference type="Pfam" id="PF02195">
    <property type="entry name" value="ParB_N"/>
    <property type="match status" value="1"/>
</dbReference>
<dbReference type="CDD" id="cd16393">
    <property type="entry name" value="SPO0J_N"/>
    <property type="match status" value="1"/>
</dbReference>
<reference evidence="5" key="1">
    <citation type="journal article" date="2019" name="PLoS Negl. Trop. Dis.">
        <title>Revisiting the worldwide diversity of Leptospira species in the environment.</title>
        <authorList>
            <person name="Vincent A.T."/>
            <person name="Schiettekatte O."/>
            <person name="Bourhy P."/>
            <person name="Veyrier F.J."/>
            <person name="Picardeau M."/>
        </authorList>
    </citation>
    <scope>NUCLEOTIDE SEQUENCE [LARGE SCALE GENOMIC DNA]</scope>
    <source>
        <strain evidence="5">201702407</strain>
    </source>
</reference>
<feature type="region of interest" description="Disordered" evidence="2">
    <location>
        <begin position="248"/>
        <end position="273"/>
    </location>
</feature>
<proteinExistence type="inferred from homology"/>
<evidence type="ECO:0000259" key="3">
    <source>
        <dbReference type="SMART" id="SM00470"/>
    </source>
</evidence>
<dbReference type="EMBL" id="RQGT01000100">
    <property type="protein sequence ID" value="TGM11006.1"/>
    <property type="molecule type" value="Genomic_DNA"/>
</dbReference>
<gene>
    <name evidence="4" type="ORF">EHQ90_17215</name>
</gene>
<name>A0ABY2MXF0_9LEPT</name>
<dbReference type="NCBIfam" id="TIGR00180">
    <property type="entry name" value="parB_part"/>
    <property type="match status" value="1"/>
</dbReference>
<dbReference type="RefSeq" id="WP_135686055.1">
    <property type="nucleotide sequence ID" value="NZ_RQEQ01000074.1"/>
</dbReference>
<feature type="domain" description="ParB-like N-terminal" evidence="3">
    <location>
        <begin position="50"/>
        <end position="141"/>
    </location>
</feature>
<evidence type="ECO:0000313" key="5">
    <source>
        <dbReference type="Proteomes" id="UP000297422"/>
    </source>
</evidence>
<protein>
    <submittedName>
        <fullName evidence="4">ParB/RepB/Spo0J family partition protein</fullName>
    </submittedName>
</protein>
<keyword evidence="5" id="KW-1185">Reference proteome</keyword>
<accession>A0ABY2MXF0</accession>
<dbReference type="InterPro" id="IPR003115">
    <property type="entry name" value="ParB_N"/>
</dbReference>
<evidence type="ECO:0000256" key="2">
    <source>
        <dbReference type="SAM" id="MobiDB-lite"/>
    </source>
</evidence>
<organism evidence="4 5">
    <name type="scientific">Leptospira stimsonii</name>
    <dbReference type="NCBI Taxonomy" id="2202203"/>
    <lineage>
        <taxon>Bacteria</taxon>
        <taxon>Pseudomonadati</taxon>
        <taxon>Spirochaetota</taxon>
        <taxon>Spirochaetia</taxon>
        <taxon>Leptospirales</taxon>
        <taxon>Leptospiraceae</taxon>
        <taxon>Leptospira</taxon>
    </lineage>
</organism>
<dbReference type="PANTHER" id="PTHR33375">
    <property type="entry name" value="CHROMOSOME-PARTITIONING PROTEIN PARB-RELATED"/>
    <property type="match status" value="1"/>
</dbReference>
<sequence length="314" mass="35394">MAKSKRIFSLAKSAVGESAQEKEEVARFQSKTNVFLQDLSNSNHDNGELREIPLSSVDSFNNPRKNFSEDALSGLAQNIKAHGLLQPIIVRKSGKRFELIAGERRIRAVKLNGAETILAVVKDTDFYEPEIIPELKLTENLQREDLSDLESAFSLTEIKSRNNYSISELVNKFGKSESWIKQKLAHAKLAEDLLSKNIVPSVTMLDKLPTTHILQLKIHFDSHSEETAKWLIPKLKSGAIPSRKEIQEFGTNPNLTDNKKNDPVKSSATMDPKSRIASLKQKIKKDNELIATIQLRISKNQSLIDELQNKKKKK</sequence>
<dbReference type="InterPro" id="IPR036086">
    <property type="entry name" value="ParB/Sulfiredoxin_sf"/>
</dbReference>
<dbReference type="Proteomes" id="UP000297422">
    <property type="component" value="Unassembled WGS sequence"/>
</dbReference>
<dbReference type="InterPro" id="IPR004437">
    <property type="entry name" value="ParB/RepB/Spo0J"/>
</dbReference>
<dbReference type="SUPFAM" id="SSF109709">
    <property type="entry name" value="KorB DNA-binding domain-like"/>
    <property type="match status" value="1"/>
</dbReference>
<evidence type="ECO:0000256" key="1">
    <source>
        <dbReference type="ARBA" id="ARBA00006295"/>
    </source>
</evidence>
<dbReference type="PANTHER" id="PTHR33375:SF1">
    <property type="entry name" value="CHROMOSOME-PARTITIONING PROTEIN PARB-RELATED"/>
    <property type="match status" value="1"/>
</dbReference>
<comment type="caution">
    <text evidence="4">The sequence shown here is derived from an EMBL/GenBank/DDBJ whole genome shotgun (WGS) entry which is preliminary data.</text>
</comment>
<dbReference type="SMART" id="SM00470">
    <property type="entry name" value="ParB"/>
    <property type="match status" value="1"/>
</dbReference>
<dbReference type="Gene3D" id="3.90.1530.30">
    <property type="match status" value="1"/>
</dbReference>